<dbReference type="eggNOG" id="KOG2688">
    <property type="taxonomic scope" value="Eukaryota"/>
</dbReference>
<dbReference type="VEuPathDB" id="FungiDB:LEMA_P093410.1"/>
<dbReference type="GO" id="GO:0003690">
    <property type="term" value="F:double-stranded DNA binding"/>
    <property type="evidence" value="ECO:0007669"/>
    <property type="project" value="InterPro"/>
</dbReference>
<dbReference type="InterPro" id="IPR045114">
    <property type="entry name" value="Csn12-like"/>
</dbReference>
<dbReference type="Gene3D" id="1.10.10.10">
    <property type="entry name" value="Winged helix-like DNA-binding domain superfamily/Winged helix DNA-binding domain"/>
    <property type="match status" value="1"/>
</dbReference>
<dbReference type="GO" id="GO:0003723">
    <property type="term" value="F:RNA binding"/>
    <property type="evidence" value="ECO:0007669"/>
    <property type="project" value="InterPro"/>
</dbReference>
<proteinExistence type="predicted"/>
<name>E5A255_LEPMJ</name>
<dbReference type="AlphaFoldDB" id="E5A255"/>
<dbReference type="OrthoDB" id="10252687at2759"/>
<organism evidence="2">
    <name type="scientific">Leptosphaeria maculans (strain JN3 / isolate v23.1.3 / race Av1-4-5-6-7-8)</name>
    <name type="common">Blackleg fungus</name>
    <name type="synonym">Phoma lingam</name>
    <dbReference type="NCBI Taxonomy" id="985895"/>
    <lineage>
        <taxon>Eukaryota</taxon>
        <taxon>Fungi</taxon>
        <taxon>Dikarya</taxon>
        <taxon>Ascomycota</taxon>
        <taxon>Pezizomycotina</taxon>
        <taxon>Dothideomycetes</taxon>
        <taxon>Pleosporomycetidae</taxon>
        <taxon>Pleosporales</taxon>
        <taxon>Pleosporineae</taxon>
        <taxon>Leptosphaeriaceae</taxon>
        <taxon>Plenodomus</taxon>
        <taxon>Plenodomus lingam/Leptosphaeria maculans species complex</taxon>
    </lineage>
</organism>
<protein>
    <submittedName>
        <fullName evidence="1">Uncharacterized protein</fullName>
    </submittedName>
</protein>
<dbReference type="OMA" id="NIECALI"/>
<evidence type="ECO:0000313" key="1">
    <source>
        <dbReference type="EMBL" id="CBX97932.1"/>
    </source>
</evidence>
<accession>E5A255</accession>
<dbReference type="EMBL" id="FP929132">
    <property type="protein sequence ID" value="CBX97932.1"/>
    <property type="molecule type" value="Genomic_DNA"/>
</dbReference>
<dbReference type="HOGENOM" id="CLU_031567_1_0_1"/>
<reference evidence="2" key="1">
    <citation type="journal article" date="2011" name="Nat. Commun.">
        <title>Effector diversification within compartments of the Leptosphaeria maculans genome affected by Repeat-Induced Point mutations.</title>
        <authorList>
            <person name="Rouxel T."/>
            <person name="Grandaubert J."/>
            <person name="Hane J.K."/>
            <person name="Hoede C."/>
            <person name="van de Wouw A.P."/>
            <person name="Couloux A."/>
            <person name="Dominguez V."/>
            <person name="Anthouard V."/>
            <person name="Bally P."/>
            <person name="Bourras S."/>
            <person name="Cozijnsen A.J."/>
            <person name="Ciuffetti L.M."/>
            <person name="Degrave A."/>
            <person name="Dilmaghani A."/>
            <person name="Duret L."/>
            <person name="Fudal I."/>
            <person name="Goodwin S.B."/>
            <person name="Gout L."/>
            <person name="Glaser N."/>
            <person name="Linglin J."/>
            <person name="Kema G.H.J."/>
            <person name="Lapalu N."/>
            <person name="Lawrence C.B."/>
            <person name="May K."/>
            <person name="Meyer M."/>
            <person name="Ollivier B."/>
            <person name="Poulain J."/>
            <person name="Schoch C.L."/>
            <person name="Simon A."/>
            <person name="Spatafora J.W."/>
            <person name="Stachowiak A."/>
            <person name="Turgeon B.G."/>
            <person name="Tyler B.M."/>
            <person name="Vincent D."/>
            <person name="Weissenbach J."/>
            <person name="Amselem J."/>
            <person name="Quesneville H."/>
            <person name="Oliver R.P."/>
            <person name="Wincker P."/>
            <person name="Balesdent M.-H."/>
            <person name="Howlett B.J."/>
        </authorList>
    </citation>
    <scope>NUCLEOTIDE SEQUENCE [LARGE SCALE GENOMIC DNA]</scope>
    <source>
        <strain evidence="2">JN3 / isolate v23.1.3 / race Av1-4-5-6-7-8</strain>
    </source>
</reference>
<dbReference type="STRING" id="985895.E5A255"/>
<dbReference type="Proteomes" id="UP000002668">
    <property type="component" value="Genome"/>
</dbReference>
<dbReference type="InParanoid" id="E5A255"/>
<evidence type="ECO:0000313" key="2">
    <source>
        <dbReference type="Proteomes" id="UP000002668"/>
    </source>
</evidence>
<dbReference type="PANTHER" id="PTHR12732:SF0">
    <property type="entry name" value="PCI DOMAIN-CONTAINING PROTEIN 2"/>
    <property type="match status" value="1"/>
</dbReference>
<dbReference type="SMART" id="SM00753">
    <property type="entry name" value="PAM"/>
    <property type="match status" value="1"/>
</dbReference>
<dbReference type="PANTHER" id="PTHR12732">
    <property type="entry name" value="UNCHARACTERIZED PROTEASOME COMPONENT REGION PCI-CONTAINING"/>
    <property type="match status" value="1"/>
</dbReference>
<gene>
    <name evidence="1" type="ORF">LEMA_P093410.1</name>
</gene>
<sequence>MEAIIAWQAGENDVGQASACKQPQTPTTATLPTSHSGIMQAALVPFHEAYTSGLAQPVASFLSPFAPAHDPGRLYDFYRASNDDKIEGDIRYALKSNKNNTRMSNKEAGAWVEIIACYWRAVREIIKADEAANQGRLADRQYVTVYDTWKDLTSSFIKHISAGQLPPWAIFTLYFTANHLRKIAIKADEFLAKSKPVTFNTGYSDDIVSSVAQNQKLEEAARVFNRIFALCLGDRNPDMSVSRKWGVYCIANLQFKTYFKLKAISLSKNVVRSIQAQADLPPFDLYPRAHRVTYKYYTGVLAFLQEDYAKAEESLQEAWESCWSRSQQNKSLILTYLIPCRLITQHQVPTARLLAEAPRLERIFGPLVACIKRGDLTGFDKALAEGEPEFVKRRIFLTLERSRDIALRNLLRKVYLAGGYDDLKEGQTEKDRIRKSRIPLANFAAALRMGIAGKGSGQAVEDDEVECLLANQIYKGSDCPIPEIIILLAVMIPNAVHPHHTTGWPHLMKEAVIPSAKRISSPPNTKL</sequence>
<dbReference type="InterPro" id="IPR036388">
    <property type="entry name" value="WH-like_DNA-bd_sf"/>
</dbReference>
<keyword evidence="2" id="KW-1185">Reference proteome</keyword>